<organism evidence="1 2">
    <name type="scientific">Persea americana</name>
    <name type="common">Avocado</name>
    <dbReference type="NCBI Taxonomy" id="3435"/>
    <lineage>
        <taxon>Eukaryota</taxon>
        <taxon>Viridiplantae</taxon>
        <taxon>Streptophyta</taxon>
        <taxon>Embryophyta</taxon>
        <taxon>Tracheophyta</taxon>
        <taxon>Spermatophyta</taxon>
        <taxon>Magnoliopsida</taxon>
        <taxon>Magnoliidae</taxon>
        <taxon>Laurales</taxon>
        <taxon>Lauraceae</taxon>
        <taxon>Persea</taxon>
    </lineage>
</organism>
<dbReference type="EMBL" id="CM056809">
    <property type="protein sequence ID" value="KAJ8649070.1"/>
    <property type="molecule type" value="Genomic_DNA"/>
</dbReference>
<name>A0ACC2MUH0_PERAE</name>
<evidence type="ECO:0000313" key="2">
    <source>
        <dbReference type="Proteomes" id="UP001234297"/>
    </source>
</evidence>
<sequence length="124" mass="13751">MRRRRGCRGCLPAEVADEELVVDEDRDDVANSIEDIGVVDDGILEDFEELLGGEGLKNLAGILGSELGGGFEGGNDVFIGLALLRGGIHGRERRKRLLHRLKKKCFQICKTLTLEEDESRKKPF</sequence>
<protein>
    <submittedName>
        <fullName evidence="1">Uncharacterized protein</fullName>
    </submittedName>
</protein>
<dbReference type="Proteomes" id="UP001234297">
    <property type="component" value="Chromosome 1"/>
</dbReference>
<accession>A0ACC2MUH0</accession>
<keyword evidence="2" id="KW-1185">Reference proteome</keyword>
<gene>
    <name evidence="1" type="ORF">MRB53_002093</name>
</gene>
<evidence type="ECO:0000313" key="1">
    <source>
        <dbReference type="EMBL" id="KAJ8649070.1"/>
    </source>
</evidence>
<proteinExistence type="predicted"/>
<comment type="caution">
    <text evidence="1">The sequence shown here is derived from an EMBL/GenBank/DDBJ whole genome shotgun (WGS) entry which is preliminary data.</text>
</comment>
<reference evidence="1 2" key="1">
    <citation type="journal article" date="2022" name="Hortic Res">
        <title>A haplotype resolved chromosomal level avocado genome allows analysis of novel avocado genes.</title>
        <authorList>
            <person name="Nath O."/>
            <person name="Fletcher S.J."/>
            <person name="Hayward A."/>
            <person name="Shaw L.M."/>
            <person name="Masouleh A.K."/>
            <person name="Furtado A."/>
            <person name="Henry R.J."/>
            <person name="Mitter N."/>
        </authorList>
    </citation>
    <scope>NUCLEOTIDE SEQUENCE [LARGE SCALE GENOMIC DNA]</scope>
    <source>
        <strain evidence="2">cv. Hass</strain>
    </source>
</reference>